<name>A0A7H0H6G7_9ACTN</name>
<dbReference type="EMBL" id="CP060789">
    <property type="protein sequence ID" value="QNP56133.1"/>
    <property type="molecule type" value="Genomic_DNA"/>
</dbReference>
<dbReference type="KEGG" id="tdf:H9L22_01005"/>
<dbReference type="Pfam" id="PF08239">
    <property type="entry name" value="SH3_3"/>
    <property type="match status" value="2"/>
</dbReference>
<dbReference type="Proteomes" id="UP000516117">
    <property type="component" value="Chromosome"/>
</dbReference>
<keyword evidence="4" id="KW-1185">Reference proteome</keyword>
<dbReference type="RefSeq" id="WP_187721250.1">
    <property type="nucleotide sequence ID" value="NZ_BAABBL010000013.1"/>
</dbReference>
<gene>
    <name evidence="3" type="ORF">H9L22_01005</name>
</gene>
<feature type="compositionally biased region" description="Low complexity" evidence="1">
    <location>
        <begin position="334"/>
        <end position="343"/>
    </location>
</feature>
<protein>
    <submittedName>
        <fullName evidence="3">SH3 domain-containing protein</fullName>
    </submittedName>
</protein>
<dbReference type="AlphaFoldDB" id="A0A7H0H6G7"/>
<proteinExistence type="predicted"/>
<evidence type="ECO:0000313" key="3">
    <source>
        <dbReference type="EMBL" id="QNP56133.1"/>
    </source>
</evidence>
<evidence type="ECO:0000313" key="4">
    <source>
        <dbReference type="Proteomes" id="UP000516117"/>
    </source>
</evidence>
<evidence type="ECO:0000259" key="2">
    <source>
        <dbReference type="PROSITE" id="PS51781"/>
    </source>
</evidence>
<dbReference type="InterPro" id="IPR003646">
    <property type="entry name" value="SH3-like_bac-type"/>
</dbReference>
<dbReference type="PROSITE" id="PS51781">
    <property type="entry name" value="SH3B"/>
    <property type="match status" value="2"/>
</dbReference>
<reference evidence="3 4" key="1">
    <citation type="submission" date="2020-08" db="EMBL/GenBank/DDBJ databases">
        <title>Genome sequence of Tessaracoccus defluvii JCM 17540T.</title>
        <authorList>
            <person name="Hyun D.-W."/>
            <person name="Bae J.-W."/>
        </authorList>
    </citation>
    <scope>NUCLEOTIDE SEQUENCE [LARGE SCALE GENOMIC DNA]</scope>
    <source>
        <strain evidence="3 4">JCM 17540</strain>
    </source>
</reference>
<organism evidence="3 4">
    <name type="scientific">Tessaracoccus defluvii</name>
    <dbReference type="NCBI Taxonomy" id="1285901"/>
    <lineage>
        <taxon>Bacteria</taxon>
        <taxon>Bacillati</taxon>
        <taxon>Actinomycetota</taxon>
        <taxon>Actinomycetes</taxon>
        <taxon>Propionibacteriales</taxon>
        <taxon>Propionibacteriaceae</taxon>
        <taxon>Tessaracoccus</taxon>
    </lineage>
</organism>
<feature type="domain" description="SH3b" evidence="2">
    <location>
        <begin position="35"/>
        <end position="98"/>
    </location>
</feature>
<dbReference type="Pfam" id="PF26571">
    <property type="entry name" value="VldE"/>
    <property type="match status" value="1"/>
</dbReference>
<dbReference type="SMART" id="SM00287">
    <property type="entry name" value="SH3b"/>
    <property type="match status" value="4"/>
</dbReference>
<evidence type="ECO:0000256" key="1">
    <source>
        <dbReference type="SAM" id="MobiDB-lite"/>
    </source>
</evidence>
<feature type="domain" description="SH3b" evidence="2">
    <location>
        <begin position="110"/>
        <end position="173"/>
    </location>
</feature>
<sequence length="458" mass="48609">MNKALRGLRGFAAATSLAILVQGLGTIALTPGADALDGQVTTTTRVHVRTGPSTSNKSLTVLNKGDKLTASGSSNGWTKVTWNGKTAYVASAYLMKSGSASSGNGTSESTTGAVYTTANLNLRTGPSTRDSIRYTVQRGTQVVLTGKVNNDFAQLTYKGVTLWGSTRYLSGSSEDAYQEALPKVVGKKRGTTALMVRTTSTTGFTNLGDAPKGTIFDVTGVTENGMAQVIYNNAVRWVNAKYLVAVDDSATGPAVPEAPATTTKYATTVLNIWAASKGTSYSGEIPKGGTLATTGKVENGRAEIVHNGAVKWVTAKYVSASKPSTGGSTGSGSGSSLNKGYSSGLDQTNENVKSIVRDIWSRYPQIKTMYGWRRDVTPDHPAGRAVDVMIPSYKSNSALGWEIAKYYQANAKQYGINYIIFDQKIWSVARNKEGWRAMASRGGDTANHKDHVHINTYG</sequence>
<dbReference type="Gene3D" id="2.30.30.40">
    <property type="entry name" value="SH3 Domains"/>
    <property type="match status" value="3"/>
</dbReference>
<dbReference type="PANTHER" id="PTHR34408:SF1">
    <property type="entry name" value="GLYCOSYL HYDROLASE FAMILY 19 DOMAIN-CONTAINING PROTEIN HI_1415"/>
    <property type="match status" value="1"/>
</dbReference>
<dbReference type="PANTHER" id="PTHR34408">
    <property type="entry name" value="FAMILY PROTEIN, PUTATIVE-RELATED"/>
    <property type="match status" value="1"/>
</dbReference>
<feature type="region of interest" description="Disordered" evidence="1">
    <location>
        <begin position="322"/>
        <end position="343"/>
    </location>
</feature>
<dbReference type="InterPro" id="IPR052354">
    <property type="entry name" value="Cell_Wall_Dynamics_Protein"/>
</dbReference>
<dbReference type="InterPro" id="IPR058593">
    <property type="entry name" value="ARB_07466-like_C"/>
</dbReference>
<accession>A0A7H0H6G7</accession>